<dbReference type="InterPro" id="IPR011990">
    <property type="entry name" value="TPR-like_helical_dom_sf"/>
</dbReference>
<accession>A0AA88YVQ2</accession>
<dbReference type="AlphaFoldDB" id="A0AA88YVQ2"/>
<comment type="caution">
    <text evidence="3">The sequence shown here is derived from an EMBL/GenBank/DDBJ whole genome shotgun (WGS) entry which is preliminary data.</text>
</comment>
<keyword evidence="2" id="KW-0812">Transmembrane</keyword>
<protein>
    <recommendedName>
        <fullName evidence="5">Tetratricopeptide repeat protein</fullName>
    </recommendedName>
</protein>
<dbReference type="Proteomes" id="UP001186944">
    <property type="component" value="Unassembled WGS sequence"/>
</dbReference>
<keyword evidence="2" id="KW-0472">Membrane</keyword>
<keyword evidence="4" id="KW-1185">Reference proteome</keyword>
<reference evidence="3" key="1">
    <citation type="submission" date="2019-08" db="EMBL/GenBank/DDBJ databases">
        <title>The improved chromosome-level genome for the pearl oyster Pinctada fucata martensii using PacBio sequencing and Hi-C.</title>
        <authorList>
            <person name="Zheng Z."/>
        </authorList>
    </citation>
    <scope>NUCLEOTIDE SEQUENCE</scope>
    <source>
        <strain evidence="3">ZZ-2019</strain>
        <tissue evidence="3">Adductor muscle</tissue>
    </source>
</reference>
<evidence type="ECO:0000313" key="3">
    <source>
        <dbReference type="EMBL" id="KAK3108974.1"/>
    </source>
</evidence>
<evidence type="ECO:0000313" key="4">
    <source>
        <dbReference type="Proteomes" id="UP001186944"/>
    </source>
</evidence>
<dbReference type="Pfam" id="PF00515">
    <property type="entry name" value="TPR_1"/>
    <property type="match status" value="1"/>
</dbReference>
<evidence type="ECO:0008006" key="5">
    <source>
        <dbReference type="Google" id="ProtNLM"/>
    </source>
</evidence>
<evidence type="ECO:0000256" key="2">
    <source>
        <dbReference type="SAM" id="Phobius"/>
    </source>
</evidence>
<keyword evidence="1" id="KW-0802">TPR repeat</keyword>
<evidence type="ECO:0000256" key="1">
    <source>
        <dbReference type="PROSITE-ProRule" id="PRU00339"/>
    </source>
</evidence>
<dbReference type="PROSITE" id="PS50005">
    <property type="entry name" value="TPR"/>
    <property type="match status" value="1"/>
</dbReference>
<feature type="transmembrane region" description="Helical" evidence="2">
    <location>
        <begin position="20"/>
        <end position="37"/>
    </location>
</feature>
<dbReference type="InterPro" id="IPR019734">
    <property type="entry name" value="TPR_rpt"/>
</dbReference>
<keyword evidence="2" id="KW-1133">Transmembrane helix</keyword>
<dbReference type="SMART" id="SM00028">
    <property type="entry name" value="TPR"/>
    <property type="match status" value="1"/>
</dbReference>
<gene>
    <name evidence="3" type="ORF">FSP39_020037</name>
</gene>
<proteinExistence type="predicted"/>
<sequence>MEYHTVDDSLKKEISRRGGLEVHSVIFALYLVIEIHIKTKKRNFVTTNIHDMEHLCDSIKDPVAYSLLGYALLKMKEPDRAAGAFKCAIDLNPKYKLARENLSMCKKKK</sequence>
<name>A0AA88YVQ2_PINIB</name>
<dbReference type="EMBL" id="VSWD01000001">
    <property type="protein sequence ID" value="KAK3108974.1"/>
    <property type="molecule type" value="Genomic_DNA"/>
</dbReference>
<feature type="repeat" description="TPR" evidence="1">
    <location>
        <begin position="62"/>
        <end position="95"/>
    </location>
</feature>
<dbReference type="SUPFAM" id="SSF48452">
    <property type="entry name" value="TPR-like"/>
    <property type="match status" value="1"/>
</dbReference>
<organism evidence="3 4">
    <name type="scientific">Pinctada imbricata</name>
    <name type="common">Atlantic pearl-oyster</name>
    <name type="synonym">Pinctada martensii</name>
    <dbReference type="NCBI Taxonomy" id="66713"/>
    <lineage>
        <taxon>Eukaryota</taxon>
        <taxon>Metazoa</taxon>
        <taxon>Spiralia</taxon>
        <taxon>Lophotrochozoa</taxon>
        <taxon>Mollusca</taxon>
        <taxon>Bivalvia</taxon>
        <taxon>Autobranchia</taxon>
        <taxon>Pteriomorphia</taxon>
        <taxon>Pterioida</taxon>
        <taxon>Pterioidea</taxon>
        <taxon>Pteriidae</taxon>
        <taxon>Pinctada</taxon>
    </lineage>
</organism>
<dbReference type="Gene3D" id="1.25.40.10">
    <property type="entry name" value="Tetratricopeptide repeat domain"/>
    <property type="match status" value="1"/>
</dbReference>